<evidence type="ECO:0000256" key="5">
    <source>
        <dbReference type="SAM" id="Phobius"/>
    </source>
</evidence>
<organism evidence="7 8">
    <name type="scientific">Nocardia rhamnosiphila</name>
    <dbReference type="NCBI Taxonomy" id="426716"/>
    <lineage>
        <taxon>Bacteria</taxon>
        <taxon>Bacillati</taxon>
        <taxon>Actinomycetota</taxon>
        <taxon>Actinomycetes</taxon>
        <taxon>Mycobacteriales</taxon>
        <taxon>Nocardiaceae</taxon>
        <taxon>Nocardia</taxon>
    </lineage>
</organism>
<evidence type="ECO:0000256" key="1">
    <source>
        <dbReference type="ARBA" id="ARBA00004651"/>
    </source>
</evidence>
<dbReference type="Pfam" id="PF07690">
    <property type="entry name" value="MFS_1"/>
    <property type="match status" value="1"/>
</dbReference>
<evidence type="ECO:0000259" key="6">
    <source>
        <dbReference type="PROSITE" id="PS50850"/>
    </source>
</evidence>
<feature type="transmembrane region" description="Helical" evidence="5">
    <location>
        <begin position="428"/>
        <end position="446"/>
    </location>
</feature>
<feature type="transmembrane region" description="Helical" evidence="5">
    <location>
        <begin position="358"/>
        <end position="380"/>
    </location>
</feature>
<feature type="transmembrane region" description="Helical" evidence="5">
    <location>
        <begin position="288"/>
        <end position="304"/>
    </location>
</feature>
<feature type="transmembrane region" description="Helical" evidence="5">
    <location>
        <begin position="466"/>
        <end position="487"/>
    </location>
</feature>
<sequence length="498" mass="50141">MQHTVRPRGAAAGDAVDAVETATGSGMSRPRPMAGVIVLCAAGIAMSLTQTLIVPLVPLLPALLSTSAANASWAVTVTMAVGAVATPIAGRLGDMVGKRPVLLVCVGAVGAGSVVCAVAPSFPVFMAGRALQGLGVAFVAVGISVMREFVPPAKLGTAVGMTSSSLAVGGAIGLPVAASLAQSYGWRALFWVAACGAGACFAGIRFLIAPSRSRVGGRFDFVGALGLAVVLLTLLLPLSKGLEWGWTNPVTLSLFGISIVASAGWLVYERRRRDPLLDLRVAMLRPVLLGNVIGIVNSFAFYGMELVPIQMLMAPADGAHGFGASMSTAGLLMAPAGVAALVSSNVGARTAGALGPRLTLIIAGSLALIALCAMLIPLVIGWEFPITYLVGISATIGAATGISYATLPTLIMAATPPERTGEANGLNALMRIVGLAAAAAVVGMILANSITEFAGATRAAPSASGYLWATATAATAAVISTIAAALLPRDRPEARVRG</sequence>
<feature type="transmembrane region" description="Helical" evidence="5">
    <location>
        <begin position="188"/>
        <end position="207"/>
    </location>
</feature>
<comment type="subcellular location">
    <subcellularLocation>
        <location evidence="1">Cell membrane</location>
        <topology evidence="1">Multi-pass membrane protein</topology>
    </subcellularLocation>
</comment>
<evidence type="ECO:0000256" key="4">
    <source>
        <dbReference type="ARBA" id="ARBA00023136"/>
    </source>
</evidence>
<dbReference type="InterPro" id="IPR036259">
    <property type="entry name" value="MFS_trans_sf"/>
</dbReference>
<proteinExistence type="predicted"/>
<dbReference type="PANTHER" id="PTHR42718">
    <property type="entry name" value="MAJOR FACILITATOR SUPERFAMILY MULTIDRUG TRANSPORTER MFSC"/>
    <property type="match status" value="1"/>
</dbReference>
<gene>
    <name evidence="7" type="ORF">ABZ510_16715</name>
</gene>
<dbReference type="EMBL" id="JBEYBF010000010">
    <property type="protein sequence ID" value="MEU1953496.1"/>
    <property type="molecule type" value="Genomic_DNA"/>
</dbReference>
<dbReference type="SUPFAM" id="SSF103473">
    <property type="entry name" value="MFS general substrate transporter"/>
    <property type="match status" value="1"/>
</dbReference>
<protein>
    <submittedName>
        <fullName evidence="7">MFS transporter</fullName>
    </submittedName>
</protein>
<dbReference type="PANTHER" id="PTHR42718:SF35">
    <property type="entry name" value="BLL0718 PROTEIN"/>
    <property type="match status" value="1"/>
</dbReference>
<dbReference type="InterPro" id="IPR011701">
    <property type="entry name" value="MFS"/>
</dbReference>
<evidence type="ECO:0000313" key="7">
    <source>
        <dbReference type="EMBL" id="MEU1953496.1"/>
    </source>
</evidence>
<dbReference type="Proteomes" id="UP001550628">
    <property type="component" value="Unassembled WGS sequence"/>
</dbReference>
<feature type="transmembrane region" description="Helical" evidence="5">
    <location>
        <begin position="219"/>
        <end position="238"/>
    </location>
</feature>
<evidence type="ECO:0000313" key="8">
    <source>
        <dbReference type="Proteomes" id="UP001550628"/>
    </source>
</evidence>
<reference evidence="7 8" key="1">
    <citation type="submission" date="2024-06" db="EMBL/GenBank/DDBJ databases">
        <title>The Natural Products Discovery Center: Release of the First 8490 Sequenced Strains for Exploring Actinobacteria Biosynthetic Diversity.</title>
        <authorList>
            <person name="Kalkreuter E."/>
            <person name="Kautsar S.A."/>
            <person name="Yang D."/>
            <person name="Bader C.D."/>
            <person name="Teijaro C.N."/>
            <person name="Fluegel L."/>
            <person name="Davis C.M."/>
            <person name="Simpson J.R."/>
            <person name="Lauterbach L."/>
            <person name="Steele A.D."/>
            <person name="Gui C."/>
            <person name="Meng S."/>
            <person name="Li G."/>
            <person name="Viehrig K."/>
            <person name="Ye F."/>
            <person name="Su P."/>
            <person name="Kiefer A.F."/>
            <person name="Nichols A."/>
            <person name="Cepeda A.J."/>
            <person name="Yan W."/>
            <person name="Fan B."/>
            <person name="Jiang Y."/>
            <person name="Adhikari A."/>
            <person name="Zheng C.-J."/>
            <person name="Schuster L."/>
            <person name="Cowan T.M."/>
            <person name="Smanski M.J."/>
            <person name="Chevrette M.G."/>
            <person name="De Carvalho L.P.S."/>
            <person name="Shen B."/>
        </authorList>
    </citation>
    <scope>NUCLEOTIDE SEQUENCE [LARGE SCALE GENOMIC DNA]</scope>
    <source>
        <strain evidence="7 8">NPDC019708</strain>
    </source>
</reference>
<keyword evidence="4 5" id="KW-0472">Membrane</keyword>
<feature type="domain" description="Major facilitator superfamily (MFS) profile" evidence="6">
    <location>
        <begin position="35"/>
        <end position="492"/>
    </location>
</feature>
<feature type="transmembrane region" description="Helical" evidence="5">
    <location>
        <begin position="101"/>
        <end position="120"/>
    </location>
</feature>
<feature type="transmembrane region" description="Helical" evidence="5">
    <location>
        <begin position="250"/>
        <end position="268"/>
    </location>
</feature>
<keyword evidence="2 5" id="KW-0812">Transmembrane</keyword>
<evidence type="ECO:0000256" key="3">
    <source>
        <dbReference type="ARBA" id="ARBA00022989"/>
    </source>
</evidence>
<feature type="transmembrane region" description="Helical" evidence="5">
    <location>
        <begin position="386"/>
        <end position="407"/>
    </location>
</feature>
<dbReference type="InterPro" id="IPR020846">
    <property type="entry name" value="MFS_dom"/>
</dbReference>
<dbReference type="PROSITE" id="PS50850">
    <property type="entry name" value="MFS"/>
    <property type="match status" value="1"/>
</dbReference>
<dbReference type="Gene3D" id="1.20.1250.20">
    <property type="entry name" value="MFS general substrate transporter like domains"/>
    <property type="match status" value="1"/>
</dbReference>
<accession>A0ABV2WRK5</accession>
<evidence type="ECO:0000256" key="2">
    <source>
        <dbReference type="ARBA" id="ARBA00022692"/>
    </source>
</evidence>
<keyword evidence="3 5" id="KW-1133">Transmembrane helix</keyword>
<name>A0ABV2WRK5_9NOCA</name>
<feature type="transmembrane region" description="Helical" evidence="5">
    <location>
        <begin position="126"/>
        <end position="146"/>
    </location>
</feature>
<dbReference type="Gene3D" id="1.20.1720.10">
    <property type="entry name" value="Multidrug resistance protein D"/>
    <property type="match status" value="1"/>
</dbReference>
<feature type="transmembrane region" description="Helical" evidence="5">
    <location>
        <begin position="324"/>
        <end position="346"/>
    </location>
</feature>
<feature type="transmembrane region" description="Helical" evidence="5">
    <location>
        <begin position="71"/>
        <end position="89"/>
    </location>
</feature>
<dbReference type="RefSeq" id="WP_356957995.1">
    <property type="nucleotide sequence ID" value="NZ_JBEYBD010000011.1"/>
</dbReference>
<keyword evidence="8" id="KW-1185">Reference proteome</keyword>
<feature type="transmembrane region" description="Helical" evidence="5">
    <location>
        <begin position="36"/>
        <end position="59"/>
    </location>
</feature>
<feature type="transmembrane region" description="Helical" evidence="5">
    <location>
        <begin position="158"/>
        <end position="182"/>
    </location>
</feature>
<comment type="caution">
    <text evidence="7">The sequence shown here is derived from an EMBL/GenBank/DDBJ whole genome shotgun (WGS) entry which is preliminary data.</text>
</comment>